<gene>
    <name evidence="1" type="ORF">B0H17DRAFT_1214490</name>
</gene>
<evidence type="ECO:0000313" key="1">
    <source>
        <dbReference type="EMBL" id="KAJ7654164.1"/>
    </source>
</evidence>
<accession>A0AAD7CNJ4</accession>
<dbReference type="EMBL" id="JARKIE010000327">
    <property type="protein sequence ID" value="KAJ7654164.1"/>
    <property type="molecule type" value="Genomic_DNA"/>
</dbReference>
<sequence length="307" mass="34706">MAGVGAQEQHTDLSESPFECTEEVMTLHDIQLQLAEEELICTEDGVEVEQESTPSTFVMMGLDIEGLQRRLEIDVKALQHPSATQKLGFMKRCNALLKKIFKFQQQQLVYMPAVRTFLSDHEKQVFDGNGELPAETTWLFMPLEIADEARRVRACAVGLPEVEARMRKGEAAKALEDVRHKLRTRTMTNCFKIKNHTGQGALMRGQGAALLNLQGHGTWEERFKVLREEDVRALNEHAVEEEDARGEQLDELVCVLVRPEGLSTAQGLVTREGSYTLSWIWYTVGATAEDDNPNYGEWKEHTCQRGC</sequence>
<dbReference type="AlphaFoldDB" id="A0AAD7CNJ4"/>
<dbReference type="Proteomes" id="UP001221757">
    <property type="component" value="Unassembled WGS sequence"/>
</dbReference>
<keyword evidence="2" id="KW-1185">Reference proteome</keyword>
<reference evidence="1" key="1">
    <citation type="submission" date="2023-03" db="EMBL/GenBank/DDBJ databases">
        <title>Massive genome expansion in bonnet fungi (Mycena s.s.) driven by repeated elements and novel gene families across ecological guilds.</title>
        <authorList>
            <consortium name="Lawrence Berkeley National Laboratory"/>
            <person name="Harder C.B."/>
            <person name="Miyauchi S."/>
            <person name="Viragh M."/>
            <person name="Kuo A."/>
            <person name="Thoen E."/>
            <person name="Andreopoulos B."/>
            <person name="Lu D."/>
            <person name="Skrede I."/>
            <person name="Drula E."/>
            <person name="Henrissat B."/>
            <person name="Morin E."/>
            <person name="Kohler A."/>
            <person name="Barry K."/>
            <person name="LaButti K."/>
            <person name="Morin E."/>
            <person name="Salamov A."/>
            <person name="Lipzen A."/>
            <person name="Mereny Z."/>
            <person name="Hegedus B."/>
            <person name="Baldrian P."/>
            <person name="Stursova M."/>
            <person name="Weitz H."/>
            <person name="Taylor A."/>
            <person name="Grigoriev I.V."/>
            <person name="Nagy L.G."/>
            <person name="Martin F."/>
            <person name="Kauserud H."/>
        </authorList>
    </citation>
    <scope>NUCLEOTIDE SEQUENCE</scope>
    <source>
        <strain evidence="1">CBHHK067</strain>
    </source>
</reference>
<protein>
    <submittedName>
        <fullName evidence="1">Uncharacterized protein</fullName>
    </submittedName>
</protein>
<evidence type="ECO:0000313" key="2">
    <source>
        <dbReference type="Proteomes" id="UP001221757"/>
    </source>
</evidence>
<comment type="caution">
    <text evidence="1">The sequence shown here is derived from an EMBL/GenBank/DDBJ whole genome shotgun (WGS) entry which is preliminary data.</text>
</comment>
<proteinExistence type="predicted"/>
<name>A0AAD7CNJ4_MYCRO</name>
<organism evidence="1 2">
    <name type="scientific">Mycena rosella</name>
    <name type="common">Pink bonnet</name>
    <name type="synonym">Agaricus rosellus</name>
    <dbReference type="NCBI Taxonomy" id="1033263"/>
    <lineage>
        <taxon>Eukaryota</taxon>
        <taxon>Fungi</taxon>
        <taxon>Dikarya</taxon>
        <taxon>Basidiomycota</taxon>
        <taxon>Agaricomycotina</taxon>
        <taxon>Agaricomycetes</taxon>
        <taxon>Agaricomycetidae</taxon>
        <taxon>Agaricales</taxon>
        <taxon>Marasmiineae</taxon>
        <taxon>Mycenaceae</taxon>
        <taxon>Mycena</taxon>
    </lineage>
</organism>